<sequence length="46" mass="5448">MRAAGSSRCITEEEQLRKSLDEANCFEEGERFIPLQNLPMWIMRNF</sequence>
<organism evidence="1 2">
    <name type="scientific">Acidisarcina polymorpha</name>
    <dbReference type="NCBI Taxonomy" id="2211140"/>
    <lineage>
        <taxon>Bacteria</taxon>
        <taxon>Pseudomonadati</taxon>
        <taxon>Acidobacteriota</taxon>
        <taxon>Terriglobia</taxon>
        <taxon>Terriglobales</taxon>
        <taxon>Acidobacteriaceae</taxon>
        <taxon>Acidisarcina</taxon>
    </lineage>
</organism>
<name>A0A2Z5G655_9BACT</name>
<evidence type="ECO:0000313" key="1">
    <source>
        <dbReference type="EMBL" id="AXC14581.1"/>
    </source>
</evidence>
<protein>
    <submittedName>
        <fullName evidence="1">Uncharacterized protein</fullName>
    </submittedName>
</protein>
<keyword evidence="2" id="KW-1185">Reference proteome</keyword>
<evidence type="ECO:0000313" key="2">
    <source>
        <dbReference type="Proteomes" id="UP000253606"/>
    </source>
</evidence>
<dbReference type="EMBL" id="CP030840">
    <property type="protein sequence ID" value="AXC14581.1"/>
    <property type="molecule type" value="Genomic_DNA"/>
</dbReference>
<reference evidence="1 2" key="1">
    <citation type="journal article" date="2018" name="Front. Microbiol.">
        <title>Hydrolytic Capabilities as a Key to Environmental Success: Chitinolytic and Cellulolytic Acidobacteria From Acidic Sub-arctic Soils and Boreal Peatlands.</title>
        <authorList>
            <person name="Belova S.E."/>
            <person name="Ravin N.V."/>
            <person name="Pankratov T.A."/>
            <person name="Rakitin A.L."/>
            <person name="Ivanova A.A."/>
            <person name="Beletsky A.V."/>
            <person name="Mardanov A.V."/>
            <person name="Sinninghe Damste J.S."/>
            <person name="Dedysh S.N."/>
        </authorList>
    </citation>
    <scope>NUCLEOTIDE SEQUENCE [LARGE SCALE GENOMIC DNA]</scope>
    <source>
        <strain evidence="1 2">SBC82</strain>
    </source>
</reference>
<accession>A0A2Z5G655</accession>
<dbReference type="AlphaFoldDB" id="A0A2Z5G655"/>
<gene>
    <name evidence="1" type="ORF">ACPOL_5331</name>
</gene>
<dbReference type="Proteomes" id="UP000253606">
    <property type="component" value="Chromosome"/>
</dbReference>
<dbReference type="KEGG" id="abas:ACPOL_5331"/>
<proteinExistence type="predicted"/>